<evidence type="ECO:0000256" key="1">
    <source>
        <dbReference type="SAM" id="Coils"/>
    </source>
</evidence>
<protein>
    <recommendedName>
        <fullName evidence="3">RNA polymerase sigma factor 70 region 4 type 2 domain-containing protein</fullName>
    </recommendedName>
</protein>
<dbReference type="AlphaFoldDB" id="A0A0H5Q594"/>
<dbReference type="EMBL" id="LN853730">
    <property type="protein sequence ID" value="CRY96579.1"/>
    <property type="molecule type" value="Genomic_DNA"/>
</dbReference>
<dbReference type="Gene3D" id="1.10.10.10">
    <property type="entry name" value="Winged helix-like DNA-binding domain superfamily/Winged helix DNA-binding domain"/>
    <property type="match status" value="1"/>
</dbReference>
<dbReference type="InterPro" id="IPR013324">
    <property type="entry name" value="RNA_pol_sigma_r3/r4-like"/>
</dbReference>
<reference evidence="2" key="2">
    <citation type="submission" date="2015-07" db="EMBL/GenBank/DDBJ databases">
        <title>Plasmids, circular viruses and viroids from rat gut.</title>
        <authorList>
            <person name="Jorgensen T.J."/>
            <person name="Hansen M.A."/>
            <person name="Xu Z."/>
            <person name="Tabak M.A."/>
            <person name="Sorensen S.J."/>
            <person name="Hansen L.H."/>
        </authorList>
    </citation>
    <scope>NUCLEOTIDE SEQUENCE</scope>
    <source>
        <strain evidence="2">RGFK1152</strain>
    </source>
</reference>
<proteinExistence type="predicted"/>
<evidence type="ECO:0008006" key="3">
    <source>
        <dbReference type="Google" id="ProtNLM"/>
    </source>
</evidence>
<name>A0A0H5Q594_9ZZZZ</name>
<keyword evidence="1" id="KW-0175">Coiled coil</keyword>
<feature type="coiled-coil region" evidence="1">
    <location>
        <begin position="92"/>
        <end position="119"/>
    </location>
</feature>
<evidence type="ECO:0000313" key="2">
    <source>
        <dbReference type="EMBL" id="CRY96579.1"/>
    </source>
</evidence>
<sequence length="146" mass="16646">MDSKLHQIDVDEAIARARAEGWAADVVAAESIAELDAAIADLDVVDHAPQNPVSRRQRRARQRDDQRVIRRAPADAFERSRVVWVDGRRVPSREAAQLARSLREQLDDVERQVVERYREHGRSWDSIAVDLGVNRETLRRRYGGAS</sequence>
<dbReference type="InterPro" id="IPR036388">
    <property type="entry name" value="WH-like_DNA-bd_sf"/>
</dbReference>
<organism evidence="2">
    <name type="scientific">uncultured prokaryote</name>
    <dbReference type="NCBI Taxonomy" id="198431"/>
    <lineage>
        <taxon>unclassified sequences</taxon>
        <taxon>environmental samples</taxon>
    </lineage>
</organism>
<dbReference type="SUPFAM" id="SSF88659">
    <property type="entry name" value="Sigma3 and sigma4 domains of RNA polymerase sigma factors"/>
    <property type="match status" value="1"/>
</dbReference>
<reference evidence="2" key="1">
    <citation type="submission" date="2015-06" db="EMBL/GenBank/DDBJ databases">
        <authorList>
            <person name="Joergensen T."/>
        </authorList>
    </citation>
    <scope>NUCLEOTIDE SEQUENCE</scope>
    <source>
        <strain evidence="2">RGFK1152</strain>
    </source>
</reference>
<accession>A0A0H5Q594</accession>